<dbReference type="InterPro" id="IPR032450">
    <property type="entry name" value="SMARCC_N"/>
</dbReference>
<evidence type="ECO:0000259" key="2">
    <source>
        <dbReference type="Pfam" id="PF16496"/>
    </source>
</evidence>
<evidence type="ECO:0000313" key="4">
    <source>
        <dbReference type="Proteomes" id="UP001177744"/>
    </source>
</evidence>
<name>A0AA40LM79_CNENI</name>
<evidence type="ECO:0000313" key="3">
    <source>
        <dbReference type="EMBL" id="KAK1336569.1"/>
    </source>
</evidence>
<gene>
    <name evidence="3" type="ORF">QTO34_002602</name>
</gene>
<accession>A0AA40LM79</accession>
<dbReference type="AlphaFoldDB" id="A0AA40LM79"/>
<dbReference type="Pfam" id="PF16496">
    <property type="entry name" value="SWIRM-assoc_2"/>
    <property type="match status" value="1"/>
</dbReference>
<dbReference type="Proteomes" id="UP001177744">
    <property type="component" value="Unassembled WGS sequence"/>
</dbReference>
<feature type="domain" description="SMARCC N-terminal" evidence="2">
    <location>
        <begin position="181"/>
        <end position="241"/>
    </location>
</feature>
<reference evidence="3" key="1">
    <citation type="submission" date="2023-06" db="EMBL/GenBank/DDBJ databases">
        <title>Reference genome for the Northern bat (Eptesicus nilssonii), a most northern bat species.</title>
        <authorList>
            <person name="Laine V.N."/>
            <person name="Pulliainen A.T."/>
            <person name="Lilley T.M."/>
        </authorList>
    </citation>
    <scope>NUCLEOTIDE SEQUENCE</scope>
    <source>
        <strain evidence="3">BLF_Eptnil</strain>
        <tissue evidence="3">Kidney</tissue>
    </source>
</reference>
<proteinExistence type="predicted"/>
<sequence length="251" mass="26945">MFSKAQKKANQSRELYCTECGSVKRASNRSSPAETVGSILLGSLGPGWGAPLYQKFNDAELALPAATRAQHLHHGCAAAQTGLWGSKPSRRFGGLEAAGGGRAVGERRGSPGKSLAAVGPQEHVAAAPAFLGGRQRQDPGLGSGHRRTTPPPRLALGAQGLRSCRPADRQLTRDTHTYPSVLAEMLTQITIGVHAAHFHHQHKDAFRKYVTNPAFTKLLAKCFMDFKAEGILCHILVAVYTSTLIKETYEN</sequence>
<protein>
    <recommendedName>
        <fullName evidence="2">SMARCC N-terminal domain-containing protein</fullName>
    </recommendedName>
</protein>
<dbReference type="EMBL" id="JAULJE010000012">
    <property type="protein sequence ID" value="KAK1336569.1"/>
    <property type="molecule type" value="Genomic_DNA"/>
</dbReference>
<organism evidence="3 4">
    <name type="scientific">Cnephaeus nilssonii</name>
    <name type="common">Northern bat</name>
    <name type="synonym">Eptesicus nilssonii</name>
    <dbReference type="NCBI Taxonomy" id="3371016"/>
    <lineage>
        <taxon>Eukaryota</taxon>
        <taxon>Metazoa</taxon>
        <taxon>Chordata</taxon>
        <taxon>Craniata</taxon>
        <taxon>Vertebrata</taxon>
        <taxon>Euteleostomi</taxon>
        <taxon>Mammalia</taxon>
        <taxon>Eutheria</taxon>
        <taxon>Laurasiatheria</taxon>
        <taxon>Chiroptera</taxon>
        <taxon>Yangochiroptera</taxon>
        <taxon>Vespertilionidae</taxon>
        <taxon>Cnephaeus</taxon>
    </lineage>
</organism>
<keyword evidence="4" id="KW-1185">Reference proteome</keyword>
<evidence type="ECO:0000256" key="1">
    <source>
        <dbReference type="SAM" id="MobiDB-lite"/>
    </source>
</evidence>
<feature type="region of interest" description="Disordered" evidence="1">
    <location>
        <begin position="132"/>
        <end position="157"/>
    </location>
</feature>
<comment type="caution">
    <text evidence="3">The sequence shown here is derived from an EMBL/GenBank/DDBJ whole genome shotgun (WGS) entry which is preliminary data.</text>
</comment>